<keyword evidence="4" id="KW-1185">Reference proteome</keyword>
<organism evidence="3 4">
    <name type="scientific">Coemansia guatemalensis</name>
    <dbReference type="NCBI Taxonomy" id="2761395"/>
    <lineage>
        <taxon>Eukaryota</taxon>
        <taxon>Fungi</taxon>
        <taxon>Fungi incertae sedis</taxon>
        <taxon>Zoopagomycota</taxon>
        <taxon>Kickxellomycotina</taxon>
        <taxon>Kickxellomycetes</taxon>
        <taxon>Kickxellales</taxon>
        <taxon>Kickxellaceae</taxon>
        <taxon>Coemansia</taxon>
    </lineage>
</organism>
<accession>A0A9W8HWI6</accession>
<comment type="caution">
    <text evidence="3">The sequence shown here is derived from an EMBL/GenBank/DDBJ whole genome shotgun (WGS) entry which is preliminary data.</text>
</comment>
<dbReference type="AlphaFoldDB" id="A0A9W8HWI6"/>
<evidence type="ECO:0000256" key="2">
    <source>
        <dbReference type="SAM" id="Phobius"/>
    </source>
</evidence>
<keyword evidence="2" id="KW-1133">Transmembrane helix</keyword>
<evidence type="ECO:0000256" key="1">
    <source>
        <dbReference type="SAM" id="MobiDB-lite"/>
    </source>
</evidence>
<feature type="region of interest" description="Disordered" evidence="1">
    <location>
        <begin position="62"/>
        <end position="124"/>
    </location>
</feature>
<name>A0A9W8HWI6_9FUNG</name>
<gene>
    <name evidence="3" type="ORF">H4R20_001728</name>
</gene>
<protein>
    <submittedName>
        <fullName evidence="3">Uncharacterized protein</fullName>
    </submittedName>
</protein>
<evidence type="ECO:0000313" key="4">
    <source>
        <dbReference type="Proteomes" id="UP001140094"/>
    </source>
</evidence>
<feature type="compositionally biased region" description="Basic residues" evidence="1">
    <location>
        <begin position="70"/>
        <end position="79"/>
    </location>
</feature>
<sequence length="124" mass="13304">MNQSNPLAAFLITNSLYIINTLAFALKDTKLQEIQPTDVEKICKYFDCINTIECELEWAQQGNTSASNASRKKKKKHGNGSRAQSNGNTSGTNMANTSHSSAPSTGCNASPSAATTRTHALPLN</sequence>
<dbReference type="EMBL" id="JANBUO010000199">
    <property type="protein sequence ID" value="KAJ2806334.1"/>
    <property type="molecule type" value="Genomic_DNA"/>
</dbReference>
<reference evidence="3" key="1">
    <citation type="submission" date="2022-07" db="EMBL/GenBank/DDBJ databases">
        <title>Phylogenomic reconstructions and comparative analyses of Kickxellomycotina fungi.</title>
        <authorList>
            <person name="Reynolds N.K."/>
            <person name="Stajich J.E."/>
            <person name="Barry K."/>
            <person name="Grigoriev I.V."/>
            <person name="Crous P."/>
            <person name="Smith M.E."/>
        </authorList>
    </citation>
    <scope>NUCLEOTIDE SEQUENCE</scope>
    <source>
        <strain evidence="3">NRRL 1565</strain>
    </source>
</reference>
<evidence type="ECO:0000313" key="3">
    <source>
        <dbReference type="EMBL" id="KAJ2806334.1"/>
    </source>
</evidence>
<feature type="compositionally biased region" description="Polar residues" evidence="1">
    <location>
        <begin position="81"/>
        <end position="118"/>
    </location>
</feature>
<dbReference type="Proteomes" id="UP001140094">
    <property type="component" value="Unassembled WGS sequence"/>
</dbReference>
<keyword evidence="2" id="KW-0812">Transmembrane</keyword>
<keyword evidence="2" id="KW-0472">Membrane</keyword>
<feature type="transmembrane region" description="Helical" evidence="2">
    <location>
        <begin position="6"/>
        <end position="26"/>
    </location>
</feature>
<proteinExistence type="predicted"/>